<keyword evidence="1" id="KW-0472">Membrane</keyword>
<feature type="transmembrane region" description="Helical" evidence="1">
    <location>
        <begin position="182"/>
        <end position="200"/>
    </location>
</feature>
<dbReference type="AlphaFoldDB" id="A0A2M7SEN9"/>
<sequence length="213" mass="24051">MENMRYNSAGPEQKIIFELVKPGSSVLDLGCGDGELLSLLAREKKVKGQGIEINEKSIHECVAKGLNVFHGDIDSGLSDYRDKSFDYVILNHSLQEAKKPEVVLREALRAGRKAIVSFPNFAHYSARLQIFFRGKTPVTPSLPHRWYDTPNLHFLSISDFAEYCRERNIMIEKSLFIGKNKAVYIFPNLFALAGIFLIANGKPGKFLMKKEDV</sequence>
<dbReference type="InterPro" id="IPR029063">
    <property type="entry name" value="SAM-dependent_MTases_sf"/>
</dbReference>
<organism evidence="2 3">
    <name type="scientific">Candidatus Desantisbacteria bacterium CG_4_10_14_0_8_um_filter_48_22</name>
    <dbReference type="NCBI Taxonomy" id="1974543"/>
    <lineage>
        <taxon>Bacteria</taxon>
        <taxon>Candidatus Desantisiibacteriota</taxon>
    </lineage>
</organism>
<gene>
    <name evidence="2" type="primary">metW</name>
    <name evidence="2" type="ORF">COY52_02060</name>
</gene>
<proteinExistence type="predicted"/>
<evidence type="ECO:0000313" key="2">
    <source>
        <dbReference type="EMBL" id="PIZ17941.1"/>
    </source>
</evidence>
<reference evidence="3" key="1">
    <citation type="submission" date="2017-09" db="EMBL/GenBank/DDBJ databases">
        <title>Depth-based differentiation of microbial function through sediment-hosted aquifers and enrichment of novel symbionts in the deep terrestrial subsurface.</title>
        <authorList>
            <person name="Probst A.J."/>
            <person name="Ladd B."/>
            <person name="Jarett J.K."/>
            <person name="Geller-Mcgrath D.E."/>
            <person name="Sieber C.M.K."/>
            <person name="Emerson J.B."/>
            <person name="Anantharaman K."/>
            <person name="Thomas B.C."/>
            <person name="Malmstrom R."/>
            <person name="Stieglmeier M."/>
            <person name="Klingl A."/>
            <person name="Woyke T."/>
            <person name="Ryan C.M."/>
            <person name="Banfield J.F."/>
        </authorList>
    </citation>
    <scope>NUCLEOTIDE SEQUENCE [LARGE SCALE GENOMIC DNA]</scope>
</reference>
<accession>A0A2M7SEN9</accession>
<dbReference type="Proteomes" id="UP000229307">
    <property type="component" value="Unassembled WGS sequence"/>
</dbReference>
<dbReference type="NCBIfam" id="TIGR02081">
    <property type="entry name" value="metW"/>
    <property type="match status" value="1"/>
</dbReference>
<protein>
    <submittedName>
        <fullName evidence="2">Methionine biosynthesis protein MetW</fullName>
    </submittedName>
</protein>
<keyword evidence="1" id="KW-1133">Transmembrane helix</keyword>
<dbReference type="CDD" id="cd02440">
    <property type="entry name" value="AdoMet_MTases"/>
    <property type="match status" value="1"/>
</dbReference>
<evidence type="ECO:0000256" key="1">
    <source>
        <dbReference type="SAM" id="Phobius"/>
    </source>
</evidence>
<dbReference type="InterPro" id="IPR010743">
    <property type="entry name" value="Methionine_synth_MetW"/>
</dbReference>
<dbReference type="Pfam" id="PF07021">
    <property type="entry name" value="MetW"/>
    <property type="match status" value="1"/>
</dbReference>
<name>A0A2M7SEN9_9BACT</name>
<dbReference type="SUPFAM" id="SSF53335">
    <property type="entry name" value="S-adenosyl-L-methionine-dependent methyltransferases"/>
    <property type="match status" value="1"/>
</dbReference>
<dbReference type="PANTHER" id="PTHR43861">
    <property type="entry name" value="TRANS-ACONITATE 2-METHYLTRANSFERASE-RELATED"/>
    <property type="match status" value="1"/>
</dbReference>
<keyword evidence="1" id="KW-0812">Transmembrane</keyword>
<dbReference type="EMBL" id="PFMR01000062">
    <property type="protein sequence ID" value="PIZ17941.1"/>
    <property type="molecule type" value="Genomic_DNA"/>
</dbReference>
<evidence type="ECO:0000313" key="3">
    <source>
        <dbReference type="Proteomes" id="UP000229307"/>
    </source>
</evidence>
<dbReference type="Gene3D" id="3.40.50.150">
    <property type="entry name" value="Vaccinia Virus protein VP39"/>
    <property type="match status" value="1"/>
</dbReference>
<comment type="caution">
    <text evidence="2">The sequence shown here is derived from an EMBL/GenBank/DDBJ whole genome shotgun (WGS) entry which is preliminary data.</text>
</comment>